<evidence type="ECO:0000313" key="4">
    <source>
        <dbReference type="Proteomes" id="UP000322545"/>
    </source>
</evidence>
<reference evidence="3 4" key="1">
    <citation type="submission" date="2016-11" db="EMBL/GenBank/DDBJ databases">
        <authorList>
            <person name="Varghese N."/>
            <person name="Submissions S."/>
        </authorList>
    </citation>
    <scope>NUCLEOTIDE SEQUENCE [LARGE SCALE GENOMIC DNA]</scope>
    <source>
        <strain evidence="3 4">DSM 28249</strain>
    </source>
</reference>
<dbReference type="EC" id="3.1.4.58" evidence="2"/>
<sequence length="186" mass="20881">MRLFVAIGLPDVVRAALSRLQSDLRVGRLVEPDNLHLTLAFLDEQDLPTAETVNELLGDIRAPAFDLRIAGLDVFDRARPRLVFAASDRPEALVSLRKKVRVAVHDAGVDLPRERFRPHVTLARLNRALPQFELDKLGAFLESHGDFSLDPFRTDRFGLYRSTLGPDGPEYDLLAEYMLDDPAARP</sequence>
<dbReference type="NCBIfam" id="TIGR02258">
    <property type="entry name" value="2_5_ligase"/>
    <property type="match status" value="1"/>
</dbReference>
<keyword evidence="1 2" id="KW-0378">Hydrolase</keyword>
<dbReference type="SUPFAM" id="SSF55144">
    <property type="entry name" value="LigT-like"/>
    <property type="match status" value="1"/>
</dbReference>
<dbReference type="EMBL" id="FRCB01000001">
    <property type="protein sequence ID" value="SHL31283.1"/>
    <property type="molecule type" value="Genomic_DNA"/>
</dbReference>
<dbReference type="Gene3D" id="3.90.1140.10">
    <property type="entry name" value="Cyclic phosphodiesterase"/>
    <property type="match status" value="1"/>
</dbReference>
<dbReference type="PANTHER" id="PTHR35561">
    <property type="entry name" value="RNA 2',3'-CYCLIC PHOSPHODIESTERASE"/>
    <property type="match status" value="1"/>
</dbReference>
<dbReference type="Pfam" id="PF13563">
    <property type="entry name" value="2_5_RNA_ligase2"/>
    <property type="match status" value="1"/>
</dbReference>
<proteinExistence type="inferred from homology"/>
<dbReference type="GO" id="GO:0008664">
    <property type="term" value="F:RNA 2',3'-cyclic 3'-phosphodiesterase activity"/>
    <property type="evidence" value="ECO:0007669"/>
    <property type="project" value="UniProtKB-EC"/>
</dbReference>
<keyword evidence="3" id="KW-0436">Ligase</keyword>
<accession>A0A1M6ZLQ0</accession>
<comment type="similarity">
    <text evidence="2">Belongs to the 2H phosphoesterase superfamily. ThpR family.</text>
</comment>
<evidence type="ECO:0000256" key="2">
    <source>
        <dbReference type="HAMAP-Rule" id="MF_01940"/>
    </source>
</evidence>
<dbReference type="Proteomes" id="UP000322545">
    <property type="component" value="Unassembled WGS sequence"/>
</dbReference>
<feature type="short sequence motif" description="HXTX 2" evidence="2">
    <location>
        <begin position="119"/>
        <end position="122"/>
    </location>
</feature>
<evidence type="ECO:0000313" key="3">
    <source>
        <dbReference type="EMBL" id="SHL31283.1"/>
    </source>
</evidence>
<dbReference type="RefSeq" id="WP_149777721.1">
    <property type="nucleotide sequence ID" value="NZ_FRCB01000001.1"/>
</dbReference>
<dbReference type="GO" id="GO:0004113">
    <property type="term" value="F:2',3'-cyclic-nucleotide 3'-phosphodiesterase activity"/>
    <property type="evidence" value="ECO:0007669"/>
    <property type="project" value="InterPro"/>
</dbReference>
<comment type="function">
    <text evidence="2">Hydrolyzes RNA 2',3'-cyclic phosphodiester to an RNA 2'-phosphomonoester.</text>
</comment>
<dbReference type="PANTHER" id="PTHR35561:SF1">
    <property type="entry name" value="RNA 2',3'-CYCLIC PHOSPHODIESTERASE"/>
    <property type="match status" value="1"/>
</dbReference>
<dbReference type="InterPro" id="IPR009097">
    <property type="entry name" value="Cyclic_Pdiesterase"/>
</dbReference>
<comment type="catalytic activity">
    <reaction evidence="2">
        <text>a 3'-end 2',3'-cyclophospho-ribonucleotide-RNA + H2O = a 3'-end 2'-phospho-ribonucleotide-RNA + H(+)</text>
        <dbReference type="Rhea" id="RHEA:11828"/>
        <dbReference type="Rhea" id="RHEA-COMP:10464"/>
        <dbReference type="Rhea" id="RHEA-COMP:17353"/>
        <dbReference type="ChEBI" id="CHEBI:15377"/>
        <dbReference type="ChEBI" id="CHEBI:15378"/>
        <dbReference type="ChEBI" id="CHEBI:83064"/>
        <dbReference type="ChEBI" id="CHEBI:173113"/>
        <dbReference type="EC" id="3.1.4.58"/>
    </reaction>
</comment>
<organism evidence="3 4">
    <name type="scientific">Roseovarius litoreus</name>
    <dbReference type="NCBI Taxonomy" id="1155722"/>
    <lineage>
        <taxon>Bacteria</taxon>
        <taxon>Pseudomonadati</taxon>
        <taxon>Pseudomonadota</taxon>
        <taxon>Alphaproteobacteria</taxon>
        <taxon>Rhodobacterales</taxon>
        <taxon>Roseobacteraceae</taxon>
        <taxon>Roseovarius</taxon>
    </lineage>
</organism>
<dbReference type="GO" id="GO:0016874">
    <property type="term" value="F:ligase activity"/>
    <property type="evidence" value="ECO:0007669"/>
    <property type="project" value="UniProtKB-KW"/>
</dbReference>
<evidence type="ECO:0000256" key="1">
    <source>
        <dbReference type="ARBA" id="ARBA00022801"/>
    </source>
</evidence>
<name>A0A1M6ZLQ0_9RHOB</name>
<protein>
    <recommendedName>
        <fullName evidence="2">RNA 2',3'-cyclic phosphodiesterase</fullName>
        <shortName evidence="2">RNA 2',3'-CPDase</shortName>
        <ecNumber evidence="2">3.1.4.58</ecNumber>
    </recommendedName>
</protein>
<feature type="active site" description="Proton acceptor" evidence="2">
    <location>
        <position position="119"/>
    </location>
</feature>
<feature type="active site" description="Proton donor" evidence="2">
    <location>
        <position position="36"/>
    </location>
</feature>
<gene>
    <name evidence="3" type="ORF">SAMN05443432_101103</name>
</gene>
<feature type="short sequence motif" description="HXTX 1" evidence="2">
    <location>
        <begin position="36"/>
        <end position="39"/>
    </location>
</feature>
<dbReference type="HAMAP" id="MF_01940">
    <property type="entry name" value="RNA_CPDase"/>
    <property type="match status" value="1"/>
</dbReference>
<keyword evidence="4" id="KW-1185">Reference proteome</keyword>
<dbReference type="InterPro" id="IPR004175">
    <property type="entry name" value="RNA_CPDase"/>
</dbReference>
<dbReference type="AlphaFoldDB" id="A0A1M6ZLQ0"/>